<organism evidence="1 2">
    <name type="scientific">Strigomonas culicis</name>
    <dbReference type="NCBI Taxonomy" id="28005"/>
    <lineage>
        <taxon>Eukaryota</taxon>
        <taxon>Discoba</taxon>
        <taxon>Euglenozoa</taxon>
        <taxon>Kinetoplastea</taxon>
        <taxon>Metakinetoplastina</taxon>
        <taxon>Trypanosomatida</taxon>
        <taxon>Trypanosomatidae</taxon>
        <taxon>Strigomonadinae</taxon>
        <taxon>Strigomonas</taxon>
    </lineage>
</organism>
<evidence type="ECO:0000313" key="2">
    <source>
        <dbReference type="Proteomes" id="UP000015354"/>
    </source>
</evidence>
<comment type="caution">
    <text evidence="1">The sequence shown here is derived from an EMBL/GenBank/DDBJ whole genome shotgun (WGS) entry which is preliminary data.</text>
</comment>
<accession>S9UH77</accession>
<dbReference type="Proteomes" id="UP000015354">
    <property type="component" value="Unassembled WGS sequence"/>
</dbReference>
<gene>
    <name evidence="1" type="ORF">STCU_05204</name>
</gene>
<name>S9UH77_9TRYP</name>
<dbReference type="OrthoDB" id="271431at2759"/>
<protein>
    <submittedName>
        <fullName evidence="1">Uncharacterized protein</fullName>
    </submittedName>
</protein>
<sequence>MVELLRALQREREKERNAKDKYSHVNPEGLKDVFRRCGLMLTTDDYQKITLAYKDPVGFIQLQPLVGDLSPINCLSPSQMGTLRRVFPAAASTEKTASGSLEVLPPVTLSSAIDLLLGLLSPVEGADAEGNVAANNTSAALQSIYEDAAAVFTLENYPGDAVPAVDVMNYLAACLLLLPKQAGGGAAAAAMEARLATAEPLVPVPPVDPAAAAFPGGATNTQSCMIHTGVRTDRKFDRYLSEDRRDEWLRGRDERDARGMYQKHVCGYSGHLPEFRYHFGRTFHIIEEDLPQLTVPKPPQEPVTPEAFGKPMELTYSRMSVHHHKFA</sequence>
<keyword evidence="2" id="KW-1185">Reference proteome</keyword>
<proteinExistence type="predicted"/>
<dbReference type="AlphaFoldDB" id="S9UH77"/>
<evidence type="ECO:0000313" key="1">
    <source>
        <dbReference type="EMBL" id="EPY28293.1"/>
    </source>
</evidence>
<reference evidence="1 2" key="1">
    <citation type="journal article" date="2013" name="PLoS ONE">
        <title>Predicting the Proteins of Angomonas deanei, Strigomonas culicis and Their Respective Endosymbionts Reveals New Aspects of the Trypanosomatidae Family.</title>
        <authorList>
            <person name="Motta M.C."/>
            <person name="Martins A.C."/>
            <person name="de Souza S.S."/>
            <person name="Catta-Preta C.M."/>
            <person name="Silva R."/>
            <person name="Klein C.C."/>
            <person name="de Almeida L.G."/>
            <person name="de Lima Cunha O."/>
            <person name="Ciapina L.P."/>
            <person name="Brocchi M."/>
            <person name="Colabardini A.C."/>
            <person name="de Araujo Lima B."/>
            <person name="Machado C.R."/>
            <person name="de Almeida Soares C.M."/>
            <person name="Probst C.M."/>
            <person name="de Menezes C.B."/>
            <person name="Thompson C.E."/>
            <person name="Bartholomeu D.C."/>
            <person name="Gradia D.F."/>
            <person name="Pavoni D.P."/>
            <person name="Grisard E.C."/>
            <person name="Fantinatti-Garboggini F."/>
            <person name="Marchini F.K."/>
            <person name="Rodrigues-Luiz G.F."/>
            <person name="Wagner G."/>
            <person name="Goldman G.H."/>
            <person name="Fietto J.L."/>
            <person name="Elias M.C."/>
            <person name="Goldman M.H."/>
            <person name="Sagot M.F."/>
            <person name="Pereira M."/>
            <person name="Stoco P.H."/>
            <person name="de Mendonca-Neto R.P."/>
            <person name="Teixeira S.M."/>
            <person name="Maciel T.E."/>
            <person name="de Oliveira Mendes T.A."/>
            <person name="Urmenyi T.P."/>
            <person name="de Souza W."/>
            <person name="Schenkman S."/>
            <person name="de Vasconcelos A.T."/>
        </authorList>
    </citation>
    <scope>NUCLEOTIDE SEQUENCE [LARGE SCALE GENOMIC DNA]</scope>
</reference>
<dbReference type="EMBL" id="ATMH01005204">
    <property type="protein sequence ID" value="EPY28293.1"/>
    <property type="molecule type" value="Genomic_DNA"/>
</dbReference>